<keyword evidence="2" id="KW-1185">Reference proteome</keyword>
<dbReference type="EMBL" id="JACHXD010000003">
    <property type="protein sequence ID" value="MBB3118359.1"/>
    <property type="molecule type" value="Genomic_DNA"/>
</dbReference>
<comment type="caution">
    <text evidence="1">The sequence shown here is derived from an EMBL/GenBank/DDBJ whole genome shotgun (WGS) entry which is preliminary data.</text>
</comment>
<gene>
    <name evidence="1" type="ORF">FHS03_001390</name>
</gene>
<evidence type="ECO:0000313" key="1">
    <source>
        <dbReference type="EMBL" id="MBB3118359.1"/>
    </source>
</evidence>
<evidence type="ECO:0000313" key="2">
    <source>
        <dbReference type="Proteomes" id="UP000541535"/>
    </source>
</evidence>
<dbReference type="RefSeq" id="WP_183440566.1">
    <property type="nucleotide sequence ID" value="NZ_JACHXD010000003.1"/>
</dbReference>
<protein>
    <submittedName>
        <fullName evidence="1">Uncharacterized protein</fullName>
    </submittedName>
</protein>
<organism evidence="1 2">
    <name type="scientific">Pseudoduganella violacea</name>
    <dbReference type="NCBI Taxonomy" id="1715466"/>
    <lineage>
        <taxon>Bacteria</taxon>
        <taxon>Pseudomonadati</taxon>
        <taxon>Pseudomonadota</taxon>
        <taxon>Betaproteobacteria</taxon>
        <taxon>Burkholderiales</taxon>
        <taxon>Oxalobacteraceae</taxon>
        <taxon>Telluria group</taxon>
        <taxon>Pseudoduganella</taxon>
    </lineage>
</organism>
<name>A0A7W5B899_9BURK</name>
<proteinExistence type="predicted"/>
<accession>A0A7W5B899</accession>
<reference evidence="1 2" key="1">
    <citation type="submission" date="2020-08" db="EMBL/GenBank/DDBJ databases">
        <title>Genomic Encyclopedia of Type Strains, Phase III (KMG-III): the genomes of soil and plant-associated and newly described type strains.</title>
        <authorList>
            <person name="Whitman W."/>
        </authorList>
    </citation>
    <scope>NUCLEOTIDE SEQUENCE [LARGE SCALE GENOMIC DNA]</scope>
    <source>
        <strain evidence="1 2">CECT 8897</strain>
    </source>
</reference>
<dbReference type="AlphaFoldDB" id="A0A7W5B899"/>
<sequence length="69" mass="7575">MFLKSLMGEVGMKEQKSNKLFAFKLAEKKALQTKPEAQWKARDGVAAAGCTMPSERNTGRLGRDTGILC</sequence>
<dbReference type="Proteomes" id="UP000541535">
    <property type="component" value="Unassembled WGS sequence"/>
</dbReference>